<dbReference type="InterPro" id="IPR019241">
    <property type="entry name" value="DUF2197"/>
</dbReference>
<reference evidence="1 2" key="1">
    <citation type="submission" date="2020-01" db="EMBL/GenBank/DDBJ databases">
        <title>Whole genome sequence of Heliobacterium gestii DSM 11169.</title>
        <authorList>
            <person name="Kyndt J.A."/>
            <person name="Meyer T.E."/>
        </authorList>
    </citation>
    <scope>NUCLEOTIDE SEQUENCE [LARGE SCALE GENOMIC DNA]</scope>
    <source>
        <strain evidence="1 2">DSM 11169</strain>
    </source>
</reference>
<dbReference type="AlphaFoldDB" id="A0A845LLQ6"/>
<comment type="caution">
    <text evidence="1">The sequence shown here is derived from an EMBL/GenBank/DDBJ whole genome shotgun (WGS) entry which is preliminary data.</text>
</comment>
<proteinExistence type="predicted"/>
<organism evidence="1 2">
    <name type="scientific">Heliomicrobium gestii</name>
    <name type="common">Heliobacterium gestii</name>
    <dbReference type="NCBI Taxonomy" id="2699"/>
    <lineage>
        <taxon>Bacteria</taxon>
        <taxon>Bacillati</taxon>
        <taxon>Bacillota</taxon>
        <taxon>Clostridia</taxon>
        <taxon>Eubacteriales</taxon>
        <taxon>Heliobacteriaceae</taxon>
        <taxon>Heliomicrobium</taxon>
    </lineage>
</organism>
<name>A0A845LLQ6_HELGE</name>
<accession>A0A845LLQ6</accession>
<sequence>MEARCMLCGKKDEIDKSHPKWSDFAGKTKITGYICLRCTAKINFEANESQKVPKPM</sequence>
<protein>
    <submittedName>
        <fullName evidence="1">DUF2197 domain-containing protein</fullName>
    </submittedName>
</protein>
<evidence type="ECO:0000313" key="2">
    <source>
        <dbReference type="Proteomes" id="UP000471031"/>
    </source>
</evidence>
<dbReference type="RefSeq" id="WP_161262363.1">
    <property type="nucleotide sequence ID" value="NZ_JAFBDC010000008.1"/>
</dbReference>
<dbReference type="Proteomes" id="UP000471031">
    <property type="component" value="Unassembled WGS sequence"/>
</dbReference>
<dbReference type="EMBL" id="WXEX01000010">
    <property type="protein sequence ID" value="MZP43796.1"/>
    <property type="molecule type" value="Genomic_DNA"/>
</dbReference>
<evidence type="ECO:0000313" key="1">
    <source>
        <dbReference type="EMBL" id="MZP43796.1"/>
    </source>
</evidence>
<keyword evidence="2" id="KW-1185">Reference proteome</keyword>
<dbReference type="Pfam" id="PF09963">
    <property type="entry name" value="DUF2197"/>
    <property type="match status" value="1"/>
</dbReference>
<gene>
    <name evidence="1" type="ORF">GTO89_12150</name>
</gene>
<dbReference type="OrthoDB" id="2382245at2"/>